<dbReference type="PANTHER" id="PTHR24413">
    <property type="entry name" value="SPECKLE-TYPE POZ PROTEIN"/>
    <property type="match status" value="1"/>
</dbReference>
<dbReference type="Gene3D" id="3.30.710.10">
    <property type="entry name" value="Potassium Channel Kv1.1, Chain A"/>
    <property type="match status" value="1"/>
</dbReference>
<dbReference type="PROSITE" id="PS50097">
    <property type="entry name" value="BTB"/>
    <property type="match status" value="1"/>
</dbReference>
<dbReference type="Gene3D" id="6.10.250.3030">
    <property type="match status" value="1"/>
</dbReference>
<protein>
    <recommendedName>
        <fullName evidence="1">BTB domain-containing protein</fullName>
    </recommendedName>
</protein>
<comment type="caution">
    <text evidence="2">The sequence shown here is derived from an EMBL/GenBank/DDBJ whole genome shotgun (WGS) entry which is preliminary data.</text>
</comment>
<evidence type="ECO:0000313" key="3">
    <source>
        <dbReference type="Proteomes" id="UP000663880"/>
    </source>
</evidence>
<dbReference type="SUPFAM" id="SSF54695">
    <property type="entry name" value="POZ domain"/>
    <property type="match status" value="1"/>
</dbReference>
<evidence type="ECO:0000259" key="1">
    <source>
        <dbReference type="PROSITE" id="PS50097"/>
    </source>
</evidence>
<gene>
    <name evidence="2" type="ORF">PMACD_LOCUS5822</name>
</gene>
<accession>A0A821REM1</accession>
<keyword evidence="3" id="KW-1185">Reference proteome</keyword>
<dbReference type="EMBL" id="CAJOBZ010000012">
    <property type="protein sequence ID" value="CAF4837587.1"/>
    <property type="molecule type" value="Genomic_DNA"/>
</dbReference>
<proteinExistence type="predicted"/>
<dbReference type="Proteomes" id="UP000663880">
    <property type="component" value="Unassembled WGS sequence"/>
</dbReference>
<dbReference type="Pfam" id="PF00651">
    <property type="entry name" value="BTB"/>
    <property type="match status" value="1"/>
</dbReference>
<evidence type="ECO:0000313" key="2">
    <source>
        <dbReference type="EMBL" id="CAF4837587.1"/>
    </source>
</evidence>
<dbReference type="AlphaFoldDB" id="A0A821REM1"/>
<dbReference type="InterPro" id="IPR000210">
    <property type="entry name" value="BTB/POZ_dom"/>
</dbReference>
<name>A0A821REM1_9NEOP</name>
<organism evidence="2 3">
    <name type="scientific">Pieris macdunnoughi</name>
    <dbReference type="NCBI Taxonomy" id="345717"/>
    <lineage>
        <taxon>Eukaryota</taxon>
        <taxon>Metazoa</taxon>
        <taxon>Ecdysozoa</taxon>
        <taxon>Arthropoda</taxon>
        <taxon>Hexapoda</taxon>
        <taxon>Insecta</taxon>
        <taxon>Pterygota</taxon>
        <taxon>Neoptera</taxon>
        <taxon>Endopterygota</taxon>
        <taxon>Lepidoptera</taxon>
        <taxon>Glossata</taxon>
        <taxon>Ditrysia</taxon>
        <taxon>Papilionoidea</taxon>
        <taxon>Pieridae</taxon>
        <taxon>Pierinae</taxon>
        <taxon>Pieris</taxon>
    </lineage>
</organism>
<dbReference type="OrthoDB" id="684045at2759"/>
<reference evidence="2" key="1">
    <citation type="submission" date="2021-02" db="EMBL/GenBank/DDBJ databases">
        <authorList>
            <person name="Steward A R."/>
        </authorList>
    </citation>
    <scope>NUCLEOTIDE SEQUENCE</scope>
</reference>
<dbReference type="InterPro" id="IPR011333">
    <property type="entry name" value="SKP1/BTB/POZ_sf"/>
</dbReference>
<dbReference type="CDD" id="cd18186">
    <property type="entry name" value="BTB_POZ_ZBTB_KLHL-like"/>
    <property type="match status" value="1"/>
</dbReference>
<feature type="domain" description="BTB" evidence="1">
    <location>
        <begin position="173"/>
        <end position="241"/>
    </location>
</feature>
<sequence>MEKMDYVMDNYVILGHQPCQTREAKFLCIDAIYEKLHRPNYYDLGGTYMQEIGEYWFVTRTDQIGDVFLIHIFITNKLEGIVSLSLSSGNTVIFDKDKNIAFLSPNLNKCDFGKLEESTFKYVTTYSFDIIEVDMLKGKQLFIPISFVDKDENASSLDAVLDFSPLLEEPIGADFTIESEDGEKFLVHKVLLMAHSEVFRAMLKEDTAESKNNCVKLIDVNKEELRHLLYFIYSGTLKEVENINFFNMLILADRFNLSGLRELSEHALIQQISIENALEMLAVADSYNSHSLKTASLIFIKKNKSALENNIFDEINNAELIRELCKFLVS</sequence>
<dbReference type="SMART" id="SM00225">
    <property type="entry name" value="BTB"/>
    <property type="match status" value="1"/>
</dbReference>